<dbReference type="GO" id="GO:0030288">
    <property type="term" value="C:outer membrane-bounded periplasmic space"/>
    <property type="evidence" value="ECO:0007669"/>
    <property type="project" value="TreeGrafter"/>
</dbReference>
<keyword evidence="5" id="KW-0732">Signal</keyword>
<dbReference type="SMART" id="SM00646">
    <property type="entry name" value="Ami_3"/>
    <property type="match status" value="1"/>
</dbReference>
<dbReference type="Gene3D" id="3.10.350.10">
    <property type="entry name" value="LysM domain"/>
    <property type="match status" value="1"/>
</dbReference>
<dbReference type="SUPFAM" id="SSF53187">
    <property type="entry name" value="Zn-dependent exopeptidases"/>
    <property type="match status" value="1"/>
</dbReference>
<evidence type="ECO:0000256" key="3">
    <source>
        <dbReference type="ARBA" id="ARBA00022801"/>
    </source>
</evidence>
<dbReference type="EMBL" id="FNOW01000034">
    <property type="protein sequence ID" value="SDY15739.1"/>
    <property type="molecule type" value="Genomic_DNA"/>
</dbReference>
<dbReference type="Gene3D" id="2.60.40.3500">
    <property type="match status" value="1"/>
</dbReference>
<organism evidence="7 8">
    <name type="scientific">Allochromatium warmingii</name>
    <name type="common">Chromatium warmingii</name>
    <dbReference type="NCBI Taxonomy" id="61595"/>
    <lineage>
        <taxon>Bacteria</taxon>
        <taxon>Pseudomonadati</taxon>
        <taxon>Pseudomonadota</taxon>
        <taxon>Gammaproteobacteria</taxon>
        <taxon>Chromatiales</taxon>
        <taxon>Chromatiaceae</taxon>
        <taxon>Allochromatium</taxon>
    </lineage>
</organism>
<dbReference type="Proteomes" id="UP000198672">
    <property type="component" value="Unassembled WGS sequence"/>
</dbReference>
<protein>
    <recommendedName>
        <fullName evidence="2">N-acetylmuramoyl-L-alanine amidase</fullName>
        <ecNumber evidence="2">3.5.1.28</ecNumber>
    </recommendedName>
</protein>
<dbReference type="EC" id="3.5.1.28" evidence="2"/>
<dbReference type="CDD" id="cd00118">
    <property type="entry name" value="LysM"/>
    <property type="match status" value="1"/>
</dbReference>
<keyword evidence="8" id="KW-1185">Reference proteome</keyword>
<feature type="signal peptide" evidence="5">
    <location>
        <begin position="1"/>
        <end position="18"/>
    </location>
</feature>
<dbReference type="PANTHER" id="PTHR30404:SF0">
    <property type="entry name" value="N-ACETYLMURAMOYL-L-ALANINE AMIDASE AMIC"/>
    <property type="match status" value="1"/>
</dbReference>
<dbReference type="PROSITE" id="PS51782">
    <property type="entry name" value="LYSM"/>
    <property type="match status" value="1"/>
</dbReference>
<dbReference type="InterPro" id="IPR050695">
    <property type="entry name" value="N-acetylmuramoyl_amidase_3"/>
</dbReference>
<dbReference type="AlphaFoldDB" id="A0A1H3HM42"/>
<feature type="chain" id="PRO_5011736674" description="N-acetylmuramoyl-L-alanine amidase" evidence="5">
    <location>
        <begin position="19"/>
        <end position="458"/>
    </location>
</feature>
<feature type="region of interest" description="Disordered" evidence="4">
    <location>
        <begin position="378"/>
        <end position="404"/>
    </location>
</feature>
<dbReference type="InterPro" id="IPR036779">
    <property type="entry name" value="LysM_dom_sf"/>
</dbReference>
<keyword evidence="3" id="KW-0378">Hydrolase</keyword>
<dbReference type="SMART" id="SM00257">
    <property type="entry name" value="LysM"/>
    <property type="match status" value="1"/>
</dbReference>
<evidence type="ECO:0000256" key="1">
    <source>
        <dbReference type="ARBA" id="ARBA00001561"/>
    </source>
</evidence>
<proteinExistence type="predicted"/>
<dbReference type="Pfam" id="PF01476">
    <property type="entry name" value="LysM"/>
    <property type="match status" value="1"/>
</dbReference>
<evidence type="ECO:0000256" key="2">
    <source>
        <dbReference type="ARBA" id="ARBA00011901"/>
    </source>
</evidence>
<evidence type="ECO:0000313" key="7">
    <source>
        <dbReference type="EMBL" id="SDY15739.1"/>
    </source>
</evidence>
<evidence type="ECO:0000256" key="4">
    <source>
        <dbReference type="SAM" id="MobiDB-lite"/>
    </source>
</evidence>
<dbReference type="Gene3D" id="3.40.630.40">
    <property type="entry name" value="Zn-dependent exopeptidases"/>
    <property type="match status" value="1"/>
</dbReference>
<evidence type="ECO:0000313" key="8">
    <source>
        <dbReference type="Proteomes" id="UP000198672"/>
    </source>
</evidence>
<feature type="domain" description="LysM" evidence="6">
    <location>
        <begin position="410"/>
        <end position="454"/>
    </location>
</feature>
<evidence type="ECO:0000259" key="6">
    <source>
        <dbReference type="PROSITE" id="PS51782"/>
    </source>
</evidence>
<dbReference type="RefSeq" id="WP_091334430.1">
    <property type="nucleotide sequence ID" value="NZ_FNOW01000034.1"/>
</dbReference>
<dbReference type="OrthoDB" id="9806267at2"/>
<dbReference type="GO" id="GO:0009253">
    <property type="term" value="P:peptidoglycan catabolic process"/>
    <property type="evidence" value="ECO:0007669"/>
    <property type="project" value="InterPro"/>
</dbReference>
<comment type="catalytic activity">
    <reaction evidence="1">
        <text>Hydrolyzes the link between N-acetylmuramoyl residues and L-amino acid residues in certain cell-wall glycopeptides.</text>
        <dbReference type="EC" id="3.5.1.28"/>
    </reaction>
</comment>
<dbReference type="PANTHER" id="PTHR30404">
    <property type="entry name" value="N-ACETYLMURAMOYL-L-ALANINE AMIDASE"/>
    <property type="match status" value="1"/>
</dbReference>
<dbReference type="Pfam" id="PF11741">
    <property type="entry name" value="AMIN"/>
    <property type="match status" value="1"/>
</dbReference>
<dbReference type="InterPro" id="IPR002508">
    <property type="entry name" value="MurNAc-LAA_cat"/>
</dbReference>
<dbReference type="STRING" id="61595.SAMN05421644_1345"/>
<dbReference type="InterPro" id="IPR021731">
    <property type="entry name" value="AMIN_dom"/>
</dbReference>
<dbReference type="GO" id="GO:0008745">
    <property type="term" value="F:N-acetylmuramoyl-L-alanine amidase activity"/>
    <property type="evidence" value="ECO:0007669"/>
    <property type="project" value="UniProtKB-EC"/>
</dbReference>
<gene>
    <name evidence="7" type="ORF">SAMN05421644_1345</name>
</gene>
<dbReference type="CDD" id="cd02696">
    <property type="entry name" value="MurNAc-LAA"/>
    <property type="match status" value="1"/>
</dbReference>
<accession>A0A1H3HM42</accession>
<dbReference type="SUPFAM" id="SSF54106">
    <property type="entry name" value="LysM domain"/>
    <property type="match status" value="1"/>
</dbReference>
<evidence type="ECO:0000256" key="5">
    <source>
        <dbReference type="SAM" id="SignalP"/>
    </source>
</evidence>
<reference evidence="8" key="1">
    <citation type="submission" date="2016-10" db="EMBL/GenBank/DDBJ databases">
        <authorList>
            <person name="Varghese N."/>
            <person name="Submissions S."/>
        </authorList>
    </citation>
    <scope>NUCLEOTIDE SEQUENCE [LARGE SCALE GENOMIC DNA]</scope>
    <source>
        <strain evidence="8">DSM 173</strain>
    </source>
</reference>
<dbReference type="Pfam" id="PF01520">
    <property type="entry name" value="Amidase_3"/>
    <property type="match status" value="1"/>
</dbReference>
<name>A0A1H3HM42_ALLWA</name>
<dbReference type="InterPro" id="IPR018392">
    <property type="entry name" value="LysM"/>
</dbReference>
<sequence length="458" mass="49534">MNRFIVFFLLLISWPATAAVEVECHWTAVDASKTRLLLDLSAAAAHRIFTLDQPDRVVIDIADAQLRGSLPAARTDDPLLIGVRAGVRFNQELRIVLDLKHPVRVKSFAANGSGHTPSRLIIELTPHTPASGLQPVGNQKPAPTAWSGQGRTAIIAIDAGHGGEDPGAIGPGSTREKDVTLAIARKLAQLIERKPGLRAVMIRDGDYYVGLRERALLARERKADLFVSIHADAYENPEAQGSSVYVLSEGAASSETASRLAEHENGADRHSAGVDIVASDAVLASVLHELTQTVTEEHSTEAAGSILRYLKRVGAVHQGSVQRAGFVVLKSPDVPSLLVETAFISNAEEERRLRNPAHQQRLAQAILSGIEGYLSKHPPQGLRAASVNDRRERASNPLRSASRQRTTELREYVISQGDTLSDIAKRHRVSIHSLRAENGLGESDMIRVGQVIAIPTDS</sequence>